<dbReference type="AlphaFoldDB" id="A0A2H3B4Z5"/>
<protein>
    <submittedName>
        <fullName evidence="1">Uncharacterized protein</fullName>
    </submittedName>
</protein>
<evidence type="ECO:0000313" key="2">
    <source>
        <dbReference type="Proteomes" id="UP000218334"/>
    </source>
</evidence>
<gene>
    <name evidence="1" type="ORF">ARMSODRAFT_1089366</name>
</gene>
<name>A0A2H3B4Z5_9AGAR</name>
<sequence length="342" mass="39027">MTVVSHPLLSAKSKLYERDTFICSTSSPAKLLVRVNQRWIPISSATVQRWAYLLAPHSEPFHLRPVTVHQFGIMAYAIMPNGPPIPENSSKQLLPITARFLPQITTTPNPLSFATMQKTWTIRPNPGIMLDVIPSVAQAVRRRDQYQCFVTGTASHNDTDLVWMFPPCFARLCRFPPLRDDYHPIPQFFETASNAAFLHKDLIPFFHDNAFSVDVDDDYRVLIFRDIGPAEKLLPSHLRVSPNEEPEDWFLREHFRISLKVCILEGDIDEDYPPPVVLRMMDDLGVNSVGSDDTVELAPMTDPRWQTVIGKSIWENVLETRMAANYVPPDDSDEEEADRIDK</sequence>
<dbReference type="EMBL" id="KZ293470">
    <property type="protein sequence ID" value="PBK62092.1"/>
    <property type="molecule type" value="Genomic_DNA"/>
</dbReference>
<evidence type="ECO:0000313" key="1">
    <source>
        <dbReference type="EMBL" id="PBK62092.1"/>
    </source>
</evidence>
<keyword evidence="2" id="KW-1185">Reference proteome</keyword>
<reference evidence="2" key="1">
    <citation type="journal article" date="2017" name="Nat. Ecol. Evol.">
        <title>Genome expansion and lineage-specific genetic innovations in the forest pathogenic fungi Armillaria.</title>
        <authorList>
            <person name="Sipos G."/>
            <person name="Prasanna A.N."/>
            <person name="Walter M.C."/>
            <person name="O'Connor E."/>
            <person name="Balint B."/>
            <person name="Krizsan K."/>
            <person name="Kiss B."/>
            <person name="Hess J."/>
            <person name="Varga T."/>
            <person name="Slot J."/>
            <person name="Riley R."/>
            <person name="Boka B."/>
            <person name="Rigling D."/>
            <person name="Barry K."/>
            <person name="Lee J."/>
            <person name="Mihaltcheva S."/>
            <person name="LaButti K."/>
            <person name="Lipzen A."/>
            <person name="Waldron R."/>
            <person name="Moloney N.M."/>
            <person name="Sperisen C."/>
            <person name="Kredics L."/>
            <person name="Vagvoelgyi C."/>
            <person name="Patrignani A."/>
            <person name="Fitzpatrick D."/>
            <person name="Nagy I."/>
            <person name="Doyle S."/>
            <person name="Anderson J.B."/>
            <person name="Grigoriev I.V."/>
            <person name="Gueldener U."/>
            <person name="Muensterkoetter M."/>
            <person name="Nagy L.G."/>
        </authorList>
    </citation>
    <scope>NUCLEOTIDE SEQUENCE [LARGE SCALE GENOMIC DNA]</scope>
    <source>
        <strain evidence="2">28-4</strain>
    </source>
</reference>
<proteinExistence type="predicted"/>
<accession>A0A2H3B4Z5</accession>
<organism evidence="1 2">
    <name type="scientific">Armillaria solidipes</name>
    <dbReference type="NCBI Taxonomy" id="1076256"/>
    <lineage>
        <taxon>Eukaryota</taxon>
        <taxon>Fungi</taxon>
        <taxon>Dikarya</taxon>
        <taxon>Basidiomycota</taxon>
        <taxon>Agaricomycotina</taxon>
        <taxon>Agaricomycetes</taxon>
        <taxon>Agaricomycetidae</taxon>
        <taxon>Agaricales</taxon>
        <taxon>Marasmiineae</taxon>
        <taxon>Physalacriaceae</taxon>
        <taxon>Armillaria</taxon>
    </lineage>
</organism>
<dbReference type="Proteomes" id="UP000218334">
    <property type="component" value="Unassembled WGS sequence"/>
</dbReference>